<name>A0AAD5TQV6_9FUNG</name>
<protein>
    <recommendedName>
        <fullName evidence="4">Kinase</fullName>
        <ecNumber evidence="4">2.7.-.-</ecNumber>
    </recommendedName>
</protein>
<gene>
    <name evidence="6" type="ORF">HDU87_005990</name>
</gene>
<dbReference type="EMBL" id="JADGJQ010000005">
    <property type="protein sequence ID" value="KAJ3183874.1"/>
    <property type="molecule type" value="Genomic_DNA"/>
</dbReference>
<evidence type="ECO:0000313" key="6">
    <source>
        <dbReference type="EMBL" id="KAJ3183874.1"/>
    </source>
</evidence>
<feature type="compositionally biased region" description="Basic residues" evidence="5">
    <location>
        <begin position="455"/>
        <end position="467"/>
    </location>
</feature>
<dbReference type="GO" id="GO:0008440">
    <property type="term" value="F:inositol-1,4,5-trisphosphate 3-kinase activity"/>
    <property type="evidence" value="ECO:0007669"/>
    <property type="project" value="TreeGrafter"/>
</dbReference>
<feature type="region of interest" description="Disordered" evidence="5">
    <location>
        <begin position="168"/>
        <end position="203"/>
    </location>
</feature>
<dbReference type="InterPro" id="IPR005522">
    <property type="entry name" value="IPK"/>
</dbReference>
<keyword evidence="3 4" id="KW-0418">Kinase</keyword>
<feature type="region of interest" description="Disordered" evidence="5">
    <location>
        <begin position="942"/>
        <end position="965"/>
    </location>
</feature>
<dbReference type="Proteomes" id="UP001212152">
    <property type="component" value="Unassembled WGS sequence"/>
</dbReference>
<dbReference type="AlphaFoldDB" id="A0AAD5TQV6"/>
<evidence type="ECO:0000256" key="1">
    <source>
        <dbReference type="ARBA" id="ARBA00007374"/>
    </source>
</evidence>
<feature type="region of interest" description="Disordered" evidence="5">
    <location>
        <begin position="306"/>
        <end position="327"/>
    </location>
</feature>
<feature type="region of interest" description="Disordered" evidence="5">
    <location>
        <begin position="359"/>
        <end position="417"/>
    </location>
</feature>
<feature type="region of interest" description="Disordered" evidence="5">
    <location>
        <begin position="730"/>
        <end position="773"/>
    </location>
</feature>
<organism evidence="6 7">
    <name type="scientific">Geranomyces variabilis</name>
    <dbReference type="NCBI Taxonomy" id="109894"/>
    <lineage>
        <taxon>Eukaryota</taxon>
        <taxon>Fungi</taxon>
        <taxon>Fungi incertae sedis</taxon>
        <taxon>Chytridiomycota</taxon>
        <taxon>Chytridiomycota incertae sedis</taxon>
        <taxon>Chytridiomycetes</taxon>
        <taxon>Spizellomycetales</taxon>
        <taxon>Powellomycetaceae</taxon>
        <taxon>Geranomyces</taxon>
    </lineage>
</organism>
<dbReference type="Gene3D" id="3.30.470.160">
    <property type="entry name" value="Inositol polyphosphate kinase"/>
    <property type="match status" value="1"/>
</dbReference>
<comment type="caution">
    <text evidence="6">The sequence shown here is derived from an EMBL/GenBank/DDBJ whole genome shotgun (WGS) entry which is preliminary data.</text>
</comment>
<evidence type="ECO:0000256" key="4">
    <source>
        <dbReference type="RuleBase" id="RU363090"/>
    </source>
</evidence>
<dbReference type="Pfam" id="PF03770">
    <property type="entry name" value="IPK"/>
    <property type="match status" value="1"/>
</dbReference>
<dbReference type="InterPro" id="IPR038286">
    <property type="entry name" value="IPK_sf"/>
</dbReference>
<feature type="region of interest" description="Disordered" evidence="5">
    <location>
        <begin position="431"/>
        <end position="504"/>
    </location>
</feature>
<feature type="compositionally biased region" description="Polar residues" evidence="5">
    <location>
        <begin position="734"/>
        <end position="749"/>
    </location>
</feature>
<reference evidence="6" key="1">
    <citation type="submission" date="2020-05" db="EMBL/GenBank/DDBJ databases">
        <title>Phylogenomic resolution of chytrid fungi.</title>
        <authorList>
            <person name="Stajich J.E."/>
            <person name="Amses K."/>
            <person name="Simmons R."/>
            <person name="Seto K."/>
            <person name="Myers J."/>
            <person name="Bonds A."/>
            <person name="Quandt C.A."/>
            <person name="Barry K."/>
            <person name="Liu P."/>
            <person name="Grigoriev I."/>
            <person name="Longcore J.E."/>
            <person name="James T.Y."/>
        </authorList>
    </citation>
    <scope>NUCLEOTIDE SEQUENCE</scope>
    <source>
        <strain evidence="6">JEL0379</strain>
    </source>
</reference>
<dbReference type="SUPFAM" id="SSF56104">
    <property type="entry name" value="SAICAR synthase-like"/>
    <property type="match status" value="1"/>
</dbReference>
<evidence type="ECO:0000256" key="5">
    <source>
        <dbReference type="SAM" id="MobiDB-lite"/>
    </source>
</evidence>
<sequence>MDRPSPQTPQSFDHIIGQPSPSQRSRPTDLAIASPSPSLAAVHTAVSSNRPERDLGMLATIVTPTGLPVASAETESLTDTHTQALAQSVSTSFLANIICSNSRSDLAVPAVSGSIALSVGRSPHSHSTLPMKIPLQAESSYSRRGSQTSLVSPSASFHSLQHFSSSDASLSRSHDLPRKTSRHARSMSFTNSDDEDEEHAHWDRGFRNSPPLLPLVPYKNQVGGHASFLRFSDKALCKPLNAREKDFYEAVETMHPEIKSFIATYLGVVNVTYSTLPEDADMFGVAQGTPVVILEENKHILFNDTEDADNGLAGDGSADTISGQRHSRKLQQQVFKDALSPQSLRARFAQLRTTIGAMQRRHSFGGGDRSTDELLPNAEGTPTKLPSPLSFDGTLAPSQGSQESAYDDSLEGDSGSAAADTLTPIFQMSEDEEDRAPDAHPKKHATHSTTPSRKGSLHPHSHPHPRLTRSPSTPTRPGHPLVAATEPAHQIPPAPPTRTHTAPTPGSVTYNPWSLHLYNNTMSKMGCGQRRTDQFLLLEDLTEGFQFPCILDLKMGSRQHGVYATPEKRSSQEKKCEKSTSKKMGVRICGMQVYKQNTRTFTYLDKYVGRQINGVNFKQSLLSFLDNGEKYLIGYIPKMLEKLRNLHAMVSKMTTYRFYASSLLILYDGAWAAEDSSKEDGPISFAVTDANGKHIGVSAGAESLNNGVHDVDMKMIDFANCVSNAHLLRRSDDAPSQQSGAGEPTSATTGALPSSPLASSSAGGTIRVPFPPTTRGPDHGYLLGLRTLMNVFEELHRELGAGSAEATASAVFDGTTTPRRSSRAGVILDAQGHVWKSSLTPAQRVHVGITRGAVVAEIVSADPILFNQKPNGCVTAASAPVPVPAVSSATATLPAPAVGTPITLSAPNPLPTSPSHARRPSGFVLVRRQTIPEMLVKAKSPIGSSRNLDMDGRPPNGSAESIAAGFDGMDIPPSAFAVATSPQCDTASPPLPVSL</sequence>
<accession>A0AAD5TQV6</accession>
<evidence type="ECO:0000256" key="3">
    <source>
        <dbReference type="ARBA" id="ARBA00022777"/>
    </source>
</evidence>
<evidence type="ECO:0000256" key="2">
    <source>
        <dbReference type="ARBA" id="ARBA00022679"/>
    </source>
</evidence>
<keyword evidence="2 4" id="KW-0808">Transferase</keyword>
<dbReference type="PANTHER" id="PTHR12400">
    <property type="entry name" value="INOSITOL POLYPHOSPHATE KINASE"/>
    <property type="match status" value="1"/>
</dbReference>
<dbReference type="GO" id="GO:0046854">
    <property type="term" value="P:phosphatidylinositol phosphate biosynthetic process"/>
    <property type="evidence" value="ECO:0007669"/>
    <property type="project" value="TreeGrafter"/>
</dbReference>
<dbReference type="GO" id="GO:0000824">
    <property type="term" value="F:inositol-1,4,5,6-tetrakisphosphate 3-kinase activity"/>
    <property type="evidence" value="ECO:0007669"/>
    <property type="project" value="TreeGrafter"/>
</dbReference>
<dbReference type="EC" id="2.7.-.-" evidence="4"/>
<dbReference type="PANTHER" id="PTHR12400:SF21">
    <property type="entry name" value="KINASE"/>
    <property type="match status" value="1"/>
</dbReference>
<evidence type="ECO:0000313" key="7">
    <source>
        <dbReference type="Proteomes" id="UP001212152"/>
    </source>
</evidence>
<dbReference type="GO" id="GO:0005634">
    <property type="term" value="C:nucleus"/>
    <property type="evidence" value="ECO:0007669"/>
    <property type="project" value="TreeGrafter"/>
</dbReference>
<comment type="similarity">
    <text evidence="1 4">Belongs to the inositol phosphokinase (IPK) family.</text>
</comment>
<feature type="compositionally biased region" description="Low complexity" evidence="5">
    <location>
        <begin position="750"/>
        <end position="764"/>
    </location>
</feature>
<proteinExistence type="inferred from homology"/>
<dbReference type="GO" id="GO:0005737">
    <property type="term" value="C:cytoplasm"/>
    <property type="evidence" value="ECO:0007669"/>
    <property type="project" value="TreeGrafter"/>
</dbReference>
<feature type="region of interest" description="Disordered" evidence="5">
    <location>
        <begin position="1"/>
        <end position="36"/>
    </location>
</feature>
<keyword evidence="7" id="KW-1185">Reference proteome</keyword>
<dbReference type="GO" id="GO:0032958">
    <property type="term" value="P:inositol phosphate biosynthetic process"/>
    <property type="evidence" value="ECO:0007669"/>
    <property type="project" value="InterPro"/>
</dbReference>